<dbReference type="AlphaFoldDB" id="F2RN11"/>
<feature type="compositionally biased region" description="Basic and acidic residues" evidence="1">
    <location>
        <begin position="27"/>
        <end position="40"/>
    </location>
</feature>
<evidence type="ECO:0000313" key="3">
    <source>
        <dbReference type="Proteomes" id="UP000009172"/>
    </source>
</evidence>
<dbReference type="Proteomes" id="UP000009172">
    <property type="component" value="Unassembled WGS sequence"/>
</dbReference>
<gene>
    <name evidence="2" type="ORF">TESG_08240</name>
</gene>
<name>F2RN11_TRIT1</name>
<sequence length="264" mass="29077">MAYQKRDARRQRGSGGQAEEDEEEENARERRERLGRRRLEPASCPLPTHRIILVAGLTGKSDTVPCSAGGRSRAAGWASQLKTGLETGIKRDEEEEQNQTRLATVAIHRLLAPICLLGGKPLQARDGVLRLEESPYAGCLLSGSTAPPRPKLDFSQAPQAEFLGAKLWWVMPTIQSRGKGGLSSPFPWLFYLSDPGSRTSQYISAPVQQSQTSAYGVPSIHCGRTCPSLRCSSDWSMHAVRLWSAGTYMPYMHQATLKLFQLPA</sequence>
<dbReference type="HOGENOM" id="CLU_1054449_0_0_1"/>
<protein>
    <submittedName>
        <fullName evidence="2">Uncharacterized protein</fullName>
    </submittedName>
</protein>
<feature type="region of interest" description="Disordered" evidence="1">
    <location>
        <begin position="1"/>
        <end position="40"/>
    </location>
</feature>
<dbReference type="EMBL" id="GG698477">
    <property type="protein sequence ID" value="EGD92710.1"/>
    <property type="molecule type" value="Genomic_DNA"/>
</dbReference>
<reference evidence="3" key="1">
    <citation type="journal article" date="2012" name="MBio">
        <title>Comparative genome analysis of Trichophyton rubrum and related dermatophytes reveals candidate genes involved in infection.</title>
        <authorList>
            <person name="Martinez D.A."/>
            <person name="Oliver B.G."/>
            <person name="Graeser Y."/>
            <person name="Goldberg J.M."/>
            <person name="Li W."/>
            <person name="Martinez-Rossi N.M."/>
            <person name="Monod M."/>
            <person name="Shelest E."/>
            <person name="Barton R.C."/>
            <person name="Birch E."/>
            <person name="Brakhage A.A."/>
            <person name="Chen Z."/>
            <person name="Gurr S.J."/>
            <person name="Heiman D."/>
            <person name="Heitman J."/>
            <person name="Kosti I."/>
            <person name="Rossi A."/>
            <person name="Saif S."/>
            <person name="Samalova M."/>
            <person name="Saunders C.W."/>
            <person name="Shea T."/>
            <person name="Summerbell R.C."/>
            <person name="Xu J."/>
            <person name="Young S."/>
            <person name="Zeng Q."/>
            <person name="Birren B.W."/>
            <person name="Cuomo C.A."/>
            <person name="White T.C."/>
        </authorList>
    </citation>
    <scope>NUCLEOTIDE SEQUENCE [LARGE SCALE GENOMIC DNA]</scope>
    <source>
        <strain evidence="3">CBS 112818</strain>
    </source>
</reference>
<evidence type="ECO:0000313" key="2">
    <source>
        <dbReference type="EMBL" id="EGD92710.1"/>
    </source>
</evidence>
<organism evidence="2 3">
    <name type="scientific">Trichophyton tonsurans (strain CBS 112818)</name>
    <name type="common">Scalp ringworm fungus</name>
    <dbReference type="NCBI Taxonomy" id="647933"/>
    <lineage>
        <taxon>Eukaryota</taxon>
        <taxon>Fungi</taxon>
        <taxon>Dikarya</taxon>
        <taxon>Ascomycota</taxon>
        <taxon>Pezizomycotina</taxon>
        <taxon>Eurotiomycetes</taxon>
        <taxon>Eurotiomycetidae</taxon>
        <taxon>Onygenales</taxon>
        <taxon>Arthrodermataceae</taxon>
        <taxon>Trichophyton</taxon>
    </lineage>
</organism>
<accession>F2RN11</accession>
<evidence type="ECO:0000256" key="1">
    <source>
        <dbReference type="SAM" id="MobiDB-lite"/>
    </source>
</evidence>
<keyword evidence="3" id="KW-1185">Reference proteome</keyword>
<proteinExistence type="predicted"/>